<protein>
    <submittedName>
        <fullName evidence="1">Type III secretion protein</fullName>
    </submittedName>
</protein>
<dbReference type="EMBL" id="AJZD02000101">
    <property type="protein sequence ID" value="OEF93831.1"/>
    <property type="molecule type" value="Genomic_DNA"/>
</dbReference>
<organism evidence="1 2">
    <name type="scientific">Vibrio splendidus 12E03</name>
    <dbReference type="NCBI Taxonomy" id="1191305"/>
    <lineage>
        <taxon>Bacteria</taxon>
        <taxon>Pseudomonadati</taxon>
        <taxon>Pseudomonadota</taxon>
        <taxon>Gammaproteobacteria</taxon>
        <taxon>Vibrionales</taxon>
        <taxon>Vibrionaceae</taxon>
        <taxon>Vibrio</taxon>
    </lineage>
</organism>
<comment type="caution">
    <text evidence="1">The sequence shown here is derived from an EMBL/GenBank/DDBJ whole genome shotgun (WGS) entry which is preliminary data.</text>
</comment>
<evidence type="ECO:0000313" key="2">
    <source>
        <dbReference type="Proteomes" id="UP000094802"/>
    </source>
</evidence>
<dbReference type="RefSeq" id="WP_019820964.1">
    <property type="nucleotide sequence ID" value="NZ_AJZD02000101.1"/>
</dbReference>
<dbReference type="AlphaFoldDB" id="A0A1E5FTJ1"/>
<reference evidence="1 2" key="1">
    <citation type="journal article" date="2012" name="Science">
        <title>Ecological populations of bacteria act as socially cohesive units of antibiotic production and resistance.</title>
        <authorList>
            <person name="Cordero O.X."/>
            <person name="Wildschutte H."/>
            <person name="Kirkup B."/>
            <person name="Proehl S."/>
            <person name="Ngo L."/>
            <person name="Hussain F."/>
            <person name="Le Roux F."/>
            <person name="Mincer T."/>
            <person name="Polz M.F."/>
        </authorList>
    </citation>
    <scope>NUCLEOTIDE SEQUENCE [LARGE SCALE GENOMIC DNA]</scope>
    <source>
        <strain evidence="1 2">12E03</strain>
    </source>
</reference>
<dbReference type="PROSITE" id="PS51257">
    <property type="entry name" value="PROKAR_LIPOPROTEIN"/>
    <property type="match status" value="1"/>
</dbReference>
<sequence length="181" mass="20492">MKKLWCLLLIILTGCNEQGSAQIASFESADIANKVVVLLGQQQLPATLERNKESYLVYVDKPNEPKARELLSQFNFYFQREDLNDLLESKFASLSKLEVVKSNLLESREIYNKLSVIPNVLRASVVVSGEKNKRVSVLIMSLQEMDSNKKSNIERFLKGLVAEQDTLTISYFVQMAGNENV</sequence>
<proteinExistence type="predicted"/>
<dbReference type="OrthoDB" id="6454534at2"/>
<gene>
    <name evidence="1" type="ORF">A142_19565</name>
</gene>
<evidence type="ECO:0000313" key="1">
    <source>
        <dbReference type="EMBL" id="OEF93831.1"/>
    </source>
</evidence>
<dbReference type="Proteomes" id="UP000094802">
    <property type="component" value="Unassembled WGS sequence"/>
</dbReference>
<name>A0A1E5FTJ1_VIBSP</name>
<accession>A0A1E5FTJ1</accession>